<dbReference type="AlphaFoldDB" id="A0A9P9YDI6"/>
<comment type="caution">
    <text evidence="1">The sequence shown here is derived from an EMBL/GenBank/DDBJ whole genome shotgun (WGS) entry which is preliminary data.</text>
</comment>
<evidence type="ECO:0000313" key="2">
    <source>
        <dbReference type="Proteomes" id="UP001059596"/>
    </source>
</evidence>
<proteinExistence type="predicted"/>
<accession>A0A9P9YDI6</accession>
<keyword evidence="2" id="KW-1185">Reference proteome</keyword>
<protein>
    <submittedName>
        <fullName evidence="1">Uncharacterized protein</fullName>
    </submittedName>
</protein>
<dbReference type="Proteomes" id="UP001059596">
    <property type="component" value="Unassembled WGS sequence"/>
</dbReference>
<gene>
    <name evidence="1" type="ORF">M5D96_012285</name>
</gene>
<reference evidence="1" key="1">
    <citation type="journal article" date="2023" name="Genome Biol. Evol.">
        <title>Long-read-based Genome Assembly of Drosophila gunungcola Reveals Fewer Chemosensory Genes in Flower-breeding Species.</title>
        <authorList>
            <person name="Negi A."/>
            <person name="Liao B.Y."/>
            <person name="Yeh S.D."/>
        </authorList>
    </citation>
    <scope>NUCLEOTIDE SEQUENCE</scope>
    <source>
        <strain evidence="1">Sukarami</strain>
    </source>
</reference>
<name>A0A9P9YDI6_9MUSC</name>
<organism evidence="1 2">
    <name type="scientific">Drosophila gunungcola</name>
    <name type="common">fruit fly</name>
    <dbReference type="NCBI Taxonomy" id="103775"/>
    <lineage>
        <taxon>Eukaryota</taxon>
        <taxon>Metazoa</taxon>
        <taxon>Ecdysozoa</taxon>
        <taxon>Arthropoda</taxon>
        <taxon>Hexapoda</taxon>
        <taxon>Insecta</taxon>
        <taxon>Pterygota</taxon>
        <taxon>Neoptera</taxon>
        <taxon>Endopterygota</taxon>
        <taxon>Diptera</taxon>
        <taxon>Brachycera</taxon>
        <taxon>Muscomorpha</taxon>
        <taxon>Ephydroidea</taxon>
        <taxon>Drosophilidae</taxon>
        <taxon>Drosophila</taxon>
        <taxon>Sophophora</taxon>
    </lineage>
</organism>
<sequence>MSGLYRLRFSHSKSGSVGLRVYALMIANHLNESPSPKQQPIKIVMS</sequence>
<evidence type="ECO:0000313" key="1">
    <source>
        <dbReference type="EMBL" id="KAI8034938.1"/>
    </source>
</evidence>
<dbReference type="EMBL" id="JAMKOV010000053">
    <property type="protein sequence ID" value="KAI8034938.1"/>
    <property type="molecule type" value="Genomic_DNA"/>
</dbReference>